<dbReference type="STRING" id="74649.A0A2P6RN50"/>
<dbReference type="EC" id="2.4.1.-" evidence="1"/>
<keyword evidence="2" id="KW-1185">Reference proteome</keyword>
<name>A0A2P6RN50_ROSCH</name>
<gene>
    <name evidence="1" type="ORF">RchiOBHm_Chr2g0104251</name>
</gene>
<dbReference type="AlphaFoldDB" id="A0A2P6RN50"/>
<dbReference type="EMBL" id="PDCK01000040">
    <property type="protein sequence ID" value="PRQ47852.1"/>
    <property type="molecule type" value="Genomic_DNA"/>
</dbReference>
<dbReference type="PANTHER" id="PTHR48045">
    <property type="entry name" value="UDP-GLYCOSYLTRANSFERASE 72B1"/>
    <property type="match status" value="1"/>
</dbReference>
<dbReference type="PANTHER" id="PTHR48045:SF31">
    <property type="entry name" value="UDP-GLYCOSYLTRANSFERASE 76B1-LIKE"/>
    <property type="match status" value="1"/>
</dbReference>
<dbReference type="Gramene" id="PRQ47852">
    <property type="protein sequence ID" value="PRQ47852"/>
    <property type="gene ID" value="RchiOBHm_Chr2g0104251"/>
</dbReference>
<evidence type="ECO:0000313" key="2">
    <source>
        <dbReference type="Proteomes" id="UP000238479"/>
    </source>
</evidence>
<evidence type="ECO:0000313" key="1">
    <source>
        <dbReference type="EMBL" id="PRQ47852.1"/>
    </source>
</evidence>
<keyword evidence="1" id="KW-0808">Transferase</keyword>
<organism evidence="1 2">
    <name type="scientific">Rosa chinensis</name>
    <name type="common">China rose</name>
    <dbReference type="NCBI Taxonomy" id="74649"/>
    <lineage>
        <taxon>Eukaryota</taxon>
        <taxon>Viridiplantae</taxon>
        <taxon>Streptophyta</taxon>
        <taxon>Embryophyta</taxon>
        <taxon>Tracheophyta</taxon>
        <taxon>Spermatophyta</taxon>
        <taxon>Magnoliopsida</taxon>
        <taxon>eudicotyledons</taxon>
        <taxon>Gunneridae</taxon>
        <taxon>Pentapetalae</taxon>
        <taxon>rosids</taxon>
        <taxon>fabids</taxon>
        <taxon>Rosales</taxon>
        <taxon>Rosaceae</taxon>
        <taxon>Rosoideae</taxon>
        <taxon>Rosoideae incertae sedis</taxon>
        <taxon>Rosa</taxon>
    </lineage>
</organism>
<proteinExistence type="predicted"/>
<comment type="caution">
    <text evidence="1">The sequence shown here is derived from an EMBL/GenBank/DDBJ whole genome shotgun (WGS) entry which is preliminary data.</text>
</comment>
<dbReference type="GO" id="GO:0016757">
    <property type="term" value="F:glycosyltransferase activity"/>
    <property type="evidence" value="ECO:0007669"/>
    <property type="project" value="UniProtKB-KW"/>
</dbReference>
<dbReference type="SUPFAM" id="SSF53756">
    <property type="entry name" value="UDP-Glycosyltransferase/glycogen phosphorylase"/>
    <property type="match status" value="1"/>
</dbReference>
<dbReference type="Proteomes" id="UP000238479">
    <property type="component" value="Chromosome 2"/>
</dbReference>
<dbReference type="Gene3D" id="3.40.50.2000">
    <property type="entry name" value="Glycogen Phosphorylase B"/>
    <property type="match status" value="1"/>
</dbReference>
<keyword evidence="1" id="KW-0328">Glycosyltransferase</keyword>
<sequence>MSVSRVAKFNSTQLKEIEMTLEAAGPDLFWVVRKGRDEQLPEGFEERMEGKGLIIRGWAP</sequence>
<reference evidence="1 2" key="1">
    <citation type="journal article" date="2018" name="Nat. Genet.">
        <title>The Rosa genome provides new insights in the design of modern roses.</title>
        <authorList>
            <person name="Bendahmane M."/>
        </authorList>
    </citation>
    <scope>NUCLEOTIDE SEQUENCE [LARGE SCALE GENOMIC DNA]</scope>
    <source>
        <strain evidence="2">cv. Old Blush</strain>
    </source>
</reference>
<accession>A0A2P6RN50</accession>
<protein>
    <submittedName>
        <fullName evidence="1">Putative hexosyltransferase</fullName>
        <ecNumber evidence="1">2.4.1.-</ecNumber>
    </submittedName>
</protein>